<dbReference type="Proteomes" id="UP000014216">
    <property type="component" value="Unassembled WGS sequence"/>
</dbReference>
<gene>
    <name evidence="2" type="ORF">Dpo_2c02550</name>
</gene>
<dbReference type="AlphaFoldDB" id="S0G6S8"/>
<dbReference type="InterPro" id="IPR006070">
    <property type="entry name" value="Sua5-like_dom"/>
</dbReference>
<organism evidence="2 3">
    <name type="scientific">Desulfotignum phosphitoxidans DSM 13687</name>
    <dbReference type="NCBI Taxonomy" id="1286635"/>
    <lineage>
        <taxon>Bacteria</taxon>
        <taxon>Pseudomonadati</taxon>
        <taxon>Thermodesulfobacteriota</taxon>
        <taxon>Desulfobacteria</taxon>
        <taxon>Desulfobacterales</taxon>
        <taxon>Desulfobacteraceae</taxon>
        <taxon>Desulfotignum</taxon>
    </lineage>
</organism>
<dbReference type="Gene3D" id="3.90.870.10">
    <property type="entry name" value="DHBP synthase"/>
    <property type="match status" value="1"/>
</dbReference>
<name>S0G6S8_9BACT</name>
<feature type="domain" description="YrdC-like" evidence="1">
    <location>
        <begin position="12"/>
        <end position="196"/>
    </location>
</feature>
<comment type="caution">
    <text evidence="2">The sequence shown here is derived from an EMBL/GenBank/DDBJ whole genome shotgun (WGS) entry which is preliminary data.</text>
</comment>
<dbReference type="PANTHER" id="PTHR42828">
    <property type="entry name" value="DHBP SYNTHASE RIBB-LIKE ALPHA/BETA DOMAIN-CONTAINING PROTEIN"/>
    <property type="match status" value="1"/>
</dbReference>
<reference evidence="2 3" key="1">
    <citation type="journal article" date="2013" name="Genome Announc.">
        <title>Draft Genome Sequence of Desulfotignum phosphitoxidans DSM 13687 Strain FiPS-3.</title>
        <authorList>
            <person name="Poehlein A."/>
            <person name="Daniel R."/>
            <person name="Simeonova D.D."/>
        </authorList>
    </citation>
    <scope>NUCLEOTIDE SEQUENCE [LARGE SCALE GENOMIC DNA]</scope>
    <source>
        <strain evidence="2 3">DSM 13687</strain>
    </source>
</reference>
<dbReference type="RefSeq" id="WP_006964824.1">
    <property type="nucleotide sequence ID" value="NZ_APJX01000002.1"/>
</dbReference>
<protein>
    <submittedName>
        <fullName evidence="2">Sua5/YciO/YrdC/YwlC family protein</fullName>
    </submittedName>
</protein>
<dbReference type="InterPro" id="IPR017945">
    <property type="entry name" value="DHBP_synth_RibB-like_a/b_dom"/>
</dbReference>
<dbReference type="SUPFAM" id="SSF55821">
    <property type="entry name" value="YrdC/RibB"/>
    <property type="match status" value="1"/>
</dbReference>
<proteinExistence type="predicted"/>
<dbReference type="EMBL" id="APJX01000002">
    <property type="protein sequence ID" value="EMS80562.1"/>
    <property type="molecule type" value="Genomic_DNA"/>
</dbReference>
<dbReference type="OrthoDB" id="9814580at2"/>
<dbReference type="Pfam" id="PF01300">
    <property type="entry name" value="Sua5_yciO_yrdC"/>
    <property type="match status" value="1"/>
</dbReference>
<dbReference type="PROSITE" id="PS51163">
    <property type="entry name" value="YRDC"/>
    <property type="match status" value="1"/>
</dbReference>
<dbReference type="GO" id="GO:0003725">
    <property type="term" value="F:double-stranded RNA binding"/>
    <property type="evidence" value="ECO:0007669"/>
    <property type="project" value="InterPro"/>
</dbReference>
<accession>S0G6S8</accession>
<evidence type="ECO:0000313" key="2">
    <source>
        <dbReference type="EMBL" id="EMS80562.1"/>
    </source>
</evidence>
<dbReference type="PANTHER" id="PTHR42828:SF3">
    <property type="entry name" value="THREONYLCARBAMOYL-AMP SYNTHASE"/>
    <property type="match status" value="1"/>
</dbReference>
<dbReference type="InterPro" id="IPR052532">
    <property type="entry name" value="SUA5_domain"/>
</dbReference>
<keyword evidence="3" id="KW-1185">Reference proteome</keyword>
<evidence type="ECO:0000313" key="3">
    <source>
        <dbReference type="Proteomes" id="UP000014216"/>
    </source>
</evidence>
<sequence>MLLKINPDNPQERLVSRVVDILRKGGIIAYPTDTFYGIGCDIMNKKAIEQVYAIKQRNPSKPFSFICPDLKDIATYAKVSNIAYRNMKRLLPGPYTFVLPGSRMVPKIMLTNRKTAGIRVPDHKIALALALELGNPIISTSATDPEGTVFQDPSLLHDYFGTRLDVVIDGGPVPGTASSVISLMDDVPEIIRYGAGDIEIFE</sequence>
<evidence type="ECO:0000259" key="1">
    <source>
        <dbReference type="PROSITE" id="PS51163"/>
    </source>
</evidence>
<dbReference type="NCBIfam" id="TIGR00057">
    <property type="entry name" value="L-threonylcarbamoyladenylate synthase"/>
    <property type="match status" value="1"/>
</dbReference>